<dbReference type="PROSITE" id="PS51194">
    <property type="entry name" value="HELICASE_CTER"/>
    <property type="match status" value="1"/>
</dbReference>
<dbReference type="InterPro" id="IPR001650">
    <property type="entry name" value="Helicase_C-like"/>
</dbReference>
<sequence length="1935" mass="221671">MSSDHDDESVQAEETEEQEVVEAEEAEVEAGEVEGESTTRTNDEEEDVSAEEDVTLPDDDEDYEDPESAKKRKKLSKKRRTKSEKSKKKKKKKKSDSGEEEEYAIDSVEDETVKEDSDYGSKRSSKRNRTSKSAPDTPQPAESNLPTVAEVCDQLGLQDVELTFEDEEYRTILTHKQFQQHVRPTIQKENPKQAVSKIMMLVAAKWREYELENPYMETAEEEEKSKPPTPVDTSRGADDDFLDDEDDEDSKSSSKKGRRSSRKIKSKGKSKVPTIKIRIGKRKRGSSEEEEASQGSGKDSDAEFEQMLKEAEEVSKDEEVQSNKDVGPRKKAKTKIGNKYKKKKKTKTTSKFPGGKDDEEGFEQTDHQDYCEVCQQGGEIILCDTCPRAYHLVCLEPELEEAPEGKWSCPHCETEGSKEADEDDEHNEFCRKCKDGGELLCCDSCPWAYHTFCLNPPLTEIPDGDWRCPRCACEPLPGKVDKILTWRWVETKEEREKFHALTPEDKKFAPKPKREFFVVWVGMSYWHCEWIPELSMEVLHPTMLRAYFRKVDNEEPPKFDEDETALRRRKQTKVEDPLEERFYKFGIRPEWLQIHRVVNHRQLRDGTVQYLVKWRELSYDRVSWEDEDEEIPSFKRFQEIYHEFRAAALGEPGYTKKKDKKKKKEFVFKHINPPPDKQITELKRKFEEQPDYIGHNGLMLHEYQLEGLNWLRYSWHQGTDTILADEMGLGKTIQTIVFLYSLFKEGHCRGPFLVSAPLSTIINWEREFETWAPDFYVVTYIGDKDCRVVIREHELSYDEGAVRGGGKASRLRGNVKFHVLLTSYELISIDAACLGSVDWSVLVVDEAHRLKNNQSKFFKILNNYQIQYKLLLTGTPLQNNLEELFHLLNFLSPDRFNELATFQNEFADINKEDQVKKLHDMLGPHMLRRLKADVLKNMPSKSEFIVRVELSPMQKKYYKYILTRNFEALNSRSGGQQVTLLNIMMDLKKCCNHPYLFSAAMMEAPTMPNGLFEVQALTKACGKLVLLQKMLSILKEQGHRVLIFSQMTKMLDILEDFLEGEGYKYERIDGGITGSLRQEAIDRFNAPGASQFVFLLSTRSGGLGINLATADTVVIYDSDWNPHNDIQAFSRAHRIGQANKVMIYRFVTRNSVEERVTQVAKKKMMLTHLVVRPGMGKGGNFSKQELDDIIRFGTEELFKEEEGKGGDDVSIHYTDEAIRDLLDRSKEGIEQKENWANEYLSSFKVASYATKDGEEEEEPENTEIIKQEAENTDPAYWEKLLRHHYEQQQEDIARSLGKGKRIRKQVNYNDTNDGRDDTSWQDNVSEYNSDFSAPSDEDRDDDDFDERNDGTEAGTRRRRRGMERREERDRPLPPLLARVGGNIEVLGFNARQRKAFLNAIMRYGMPPQDAFNTQWLVRDLRGKSEKCFKAYVSLFMRHLCEPGADNAETFADGVPREGLSRQHVLTRIGVMSLIRKKVQEFEHINGLYSMPEVIEKLLAKQAAEAAEAAAAAAQAGEEMNGKVEGVPADTPKSVTEEKEGGSEKAIDEPAAASTEKEKESKEEDKESVEKDVEKEDAEKDSKQESPMEVDVKDEKEEDKASTSSKEDKPEDLEKKVDDSKMEVDAEVKSEEVKEVKEEKKSEKEESKPESEDKEKEKDQPKTDEPVKKRKFMFNIADGGFTELHTLWQNEEKAAVPGREYEIWHRRHDYWLLAGVVNHGYGRWQDIQNDPRYAIINEPFKMDMGKGNFLEIKNKFLARRFKLLEQALVIEEQLRRAAYLNLSQDTTHQSMALNSRFAEVECLAESHQHLAKESLAGNKPANAVLHKVLNQLEELLSDMKSDVSRLPATLARIPPVAQRLQMSERQILSRLASTSANCGNAASTSVTGTIGSQFPSGYQGSSLGGTNLAPFRPQFTLPGQANIIPQAAFPGTAPPQ</sequence>
<feature type="compositionally biased region" description="Polar residues" evidence="11">
    <location>
        <begin position="1320"/>
        <end position="1329"/>
    </location>
</feature>
<feature type="compositionally biased region" description="Basic residues" evidence="11">
    <location>
        <begin position="329"/>
        <end position="348"/>
    </location>
</feature>
<evidence type="ECO:0000256" key="11">
    <source>
        <dbReference type="SAM" id="MobiDB-lite"/>
    </source>
</evidence>
<dbReference type="Pfam" id="PF06461">
    <property type="entry name" value="CHDII_SANT-like"/>
    <property type="match status" value="1"/>
</dbReference>
<dbReference type="InterPro" id="IPR012957">
    <property type="entry name" value="CHD_C2"/>
</dbReference>
<accession>A0ABP1S9S5</accession>
<feature type="compositionally biased region" description="Acidic residues" evidence="11">
    <location>
        <begin position="43"/>
        <end position="66"/>
    </location>
</feature>
<dbReference type="Pfam" id="PF08073">
    <property type="entry name" value="CHDNT"/>
    <property type="match status" value="1"/>
</dbReference>
<feature type="compositionally biased region" description="Acidic residues" evidence="11">
    <location>
        <begin position="1335"/>
        <end position="1346"/>
    </location>
</feature>
<dbReference type="CDD" id="cd15532">
    <property type="entry name" value="PHD2_CHD_II"/>
    <property type="match status" value="1"/>
</dbReference>
<evidence type="ECO:0000256" key="6">
    <source>
        <dbReference type="ARBA" id="ARBA00022801"/>
    </source>
</evidence>
<dbReference type="Pfam" id="PF08074">
    <property type="entry name" value="CHDCT2"/>
    <property type="match status" value="1"/>
</dbReference>
<dbReference type="Gene3D" id="1.10.10.60">
    <property type="entry name" value="Homeodomain-like"/>
    <property type="match status" value="1"/>
</dbReference>
<dbReference type="InterPro" id="IPR016197">
    <property type="entry name" value="Chromo-like_dom_sf"/>
</dbReference>
<dbReference type="Pfam" id="PF00385">
    <property type="entry name" value="Chromo"/>
    <property type="match status" value="1"/>
</dbReference>
<keyword evidence="3" id="KW-0677">Repeat</keyword>
<keyword evidence="5 10" id="KW-0863">Zinc-finger</keyword>
<dbReference type="InterPro" id="IPR000330">
    <property type="entry name" value="SNF2_N"/>
</dbReference>
<dbReference type="CDD" id="cd17994">
    <property type="entry name" value="DEXHc_CHD3_4_5"/>
    <property type="match status" value="1"/>
</dbReference>
<evidence type="ECO:0000259" key="15">
    <source>
        <dbReference type="PROSITE" id="PS51194"/>
    </source>
</evidence>
<evidence type="ECO:0000256" key="9">
    <source>
        <dbReference type="ARBA" id="ARBA00023242"/>
    </source>
</evidence>
<feature type="domain" description="PHD-type" evidence="13">
    <location>
        <begin position="368"/>
        <end position="415"/>
    </location>
</feature>
<dbReference type="Pfam" id="PF00176">
    <property type="entry name" value="SNF2-rel_dom"/>
    <property type="match status" value="1"/>
</dbReference>
<dbReference type="InterPro" id="IPR001965">
    <property type="entry name" value="Znf_PHD"/>
</dbReference>
<evidence type="ECO:0000256" key="4">
    <source>
        <dbReference type="ARBA" id="ARBA00022741"/>
    </source>
</evidence>
<feature type="compositionally biased region" description="Acidic residues" evidence="11">
    <location>
        <begin position="1"/>
        <end position="35"/>
    </location>
</feature>
<evidence type="ECO:0000256" key="7">
    <source>
        <dbReference type="ARBA" id="ARBA00022833"/>
    </source>
</evidence>
<feature type="compositionally biased region" description="Basic residues" evidence="11">
    <location>
        <begin position="253"/>
        <end position="270"/>
    </location>
</feature>
<dbReference type="InterPro" id="IPR002464">
    <property type="entry name" value="DNA/RNA_helicase_DEAH_CS"/>
</dbReference>
<dbReference type="CDD" id="cd15531">
    <property type="entry name" value="PHD1_CHD_II"/>
    <property type="match status" value="1"/>
</dbReference>
<dbReference type="InterPro" id="IPR014001">
    <property type="entry name" value="Helicase_ATP-bd"/>
</dbReference>
<dbReference type="CDD" id="cd18662">
    <property type="entry name" value="CD2_tandem_CHD3-4_like"/>
    <property type="match status" value="1"/>
</dbReference>
<dbReference type="SMART" id="SM01146">
    <property type="entry name" value="DUF1086"/>
    <property type="match status" value="1"/>
</dbReference>
<evidence type="ECO:0000259" key="14">
    <source>
        <dbReference type="PROSITE" id="PS51192"/>
    </source>
</evidence>
<dbReference type="Gene3D" id="3.40.50.300">
    <property type="entry name" value="P-loop containing nucleotide triphosphate hydrolases"/>
    <property type="match status" value="1"/>
</dbReference>
<evidence type="ECO:0000256" key="8">
    <source>
        <dbReference type="ARBA" id="ARBA00022840"/>
    </source>
</evidence>
<dbReference type="SUPFAM" id="SSF52540">
    <property type="entry name" value="P-loop containing nucleoside triphosphate hydrolases"/>
    <property type="match status" value="2"/>
</dbReference>
<dbReference type="InterPro" id="IPR023780">
    <property type="entry name" value="Chromo_domain"/>
</dbReference>
<keyword evidence="2" id="KW-0479">Metal-binding</keyword>
<feature type="region of interest" description="Disordered" evidence="11">
    <location>
        <begin position="1516"/>
        <end position="1667"/>
    </location>
</feature>
<dbReference type="PROSITE" id="PS50016">
    <property type="entry name" value="ZF_PHD_2"/>
    <property type="match status" value="2"/>
</dbReference>
<feature type="domain" description="Helicase ATP-binding" evidence="14">
    <location>
        <begin position="712"/>
        <end position="894"/>
    </location>
</feature>
<feature type="compositionally biased region" description="Basic and acidic residues" evidence="11">
    <location>
        <begin position="298"/>
        <end position="328"/>
    </location>
</feature>
<dbReference type="Gene3D" id="2.40.50.40">
    <property type="match status" value="2"/>
</dbReference>
<keyword evidence="6" id="KW-0378">Hydrolase</keyword>
<dbReference type="Gene3D" id="3.40.50.10810">
    <property type="entry name" value="Tandem AAA-ATPase domain"/>
    <property type="match status" value="1"/>
</dbReference>
<feature type="compositionally biased region" description="Basic and acidic residues" evidence="11">
    <location>
        <begin position="1534"/>
        <end position="1547"/>
    </location>
</feature>
<evidence type="ECO:0000259" key="13">
    <source>
        <dbReference type="PROSITE" id="PS50016"/>
    </source>
</evidence>
<dbReference type="InterPro" id="IPR013083">
    <property type="entry name" value="Znf_RING/FYVE/PHD"/>
</dbReference>
<dbReference type="SMART" id="SM00298">
    <property type="entry name" value="CHROMO"/>
    <property type="match status" value="2"/>
</dbReference>
<feature type="domain" description="Chromo" evidence="12">
    <location>
        <begin position="592"/>
        <end position="656"/>
    </location>
</feature>
<dbReference type="InterPro" id="IPR038718">
    <property type="entry name" value="SNF2-like_sf"/>
</dbReference>
<dbReference type="PROSITE" id="PS00690">
    <property type="entry name" value="DEAH_ATP_HELICASE"/>
    <property type="match status" value="1"/>
</dbReference>
<dbReference type="SMART" id="SM00487">
    <property type="entry name" value="DEXDc"/>
    <property type="match status" value="1"/>
</dbReference>
<evidence type="ECO:0000313" key="16">
    <source>
        <dbReference type="EMBL" id="CAL8147754.1"/>
    </source>
</evidence>
<dbReference type="Pfam" id="PF06465">
    <property type="entry name" value="DUF1087"/>
    <property type="match status" value="1"/>
</dbReference>
<gene>
    <name evidence="16" type="ORF">ODALV1_LOCUS31228</name>
</gene>
<keyword evidence="7" id="KW-0862">Zinc</keyword>
<feature type="region of interest" description="Disordered" evidence="11">
    <location>
        <begin position="1250"/>
        <end position="1270"/>
    </location>
</feature>
<dbReference type="CDD" id="cd18793">
    <property type="entry name" value="SF2_C_SNF"/>
    <property type="match status" value="1"/>
</dbReference>
<dbReference type="PANTHER" id="PTHR45623:SF17">
    <property type="entry name" value="CHROMODOMAIN-HELICASE-DNA-BINDING PROTEIN 3-RELATED"/>
    <property type="match status" value="1"/>
</dbReference>
<feature type="compositionally biased region" description="Acidic residues" evidence="11">
    <location>
        <begin position="239"/>
        <end position="249"/>
    </location>
</feature>
<protein>
    <recommendedName>
        <fullName evidence="18">Chromodomain-helicase-DNA-binding protein Mi-2</fullName>
    </recommendedName>
</protein>
<feature type="domain" description="Chromo" evidence="12">
    <location>
        <begin position="478"/>
        <end position="559"/>
    </location>
</feature>
<organism evidence="16 17">
    <name type="scientific">Orchesella dallaii</name>
    <dbReference type="NCBI Taxonomy" id="48710"/>
    <lineage>
        <taxon>Eukaryota</taxon>
        <taxon>Metazoa</taxon>
        <taxon>Ecdysozoa</taxon>
        <taxon>Arthropoda</taxon>
        <taxon>Hexapoda</taxon>
        <taxon>Collembola</taxon>
        <taxon>Entomobryomorpha</taxon>
        <taxon>Entomobryoidea</taxon>
        <taxon>Orchesellidae</taxon>
        <taxon>Orchesellinae</taxon>
        <taxon>Orchesella</taxon>
    </lineage>
</organism>
<feature type="compositionally biased region" description="Basic residues" evidence="11">
    <location>
        <begin position="70"/>
        <end position="94"/>
    </location>
</feature>
<dbReference type="EMBL" id="CAXLJM020000166">
    <property type="protein sequence ID" value="CAL8147754.1"/>
    <property type="molecule type" value="Genomic_DNA"/>
</dbReference>
<dbReference type="SMART" id="SM00490">
    <property type="entry name" value="HELICc"/>
    <property type="match status" value="1"/>
</dbReference>
<comment type="subcellular location">
    <subcellularLocation>
        <location evidence="1">Nucleus</location>
    </subcellularLocation>
</comment>
<dbReference type="CDD" id="cd18667">
    <property type="entry name" value="CD1_tandem_CHD3-4_like"/>
    <property type="match status" value="1"/>
</dbReference>
<keyword evidence="8" id="KW-0067">ATP-binding</keyword>
<dbReference type="Gene3D" id="3.30.40.10">
    <property type="entry name" value="Zinc/RING finger domain, C3HC4 (zinc finger)"/>
    <property type="match status" value="2"/>
</dbReference>
<dbReference type="SUPFAM" id="SSF54160">
    <property type="entry name" value="Chromo domain-like"/>
    <property type="match status" value="2"/>
</dbReference>
<dbReference type="InterPro" id="IPR027417">
    <property type="entry name" value="P-loop_NTPase"/>
</dbReference>
<dbReference type="PROSITE" id="PS50013">
    <property type="entry name" value="CHROMO_2"/>
    <property type="match status" value="2"/>
</dbReference>
<evidence type="ECO:0000313" key="17">
    <source>
        <dbReference type="Proteomes" id="UP001642540"/>
    </source>
</evidence>
<dbReference type="InterPro" id="IPR009463">
    <property type="entry name" value="DUF1087"/>
</dbReference>
<dbReference type="SMART" id="SM00249">
    <property type="entry name" value="PHD"/>
    <property type="match status" value="2"/>
</dbReference>
<feature type="region of interest" description="Disordered" evidence="11">
    <location>
        <begin position="1"/>
        <end position="147"/>
    </location>
</feature>
<dbReference type="CDD" id="cd00084">
    <property type="entry name" value="HMG-box_SF"/>
    <property type="match status" value="1"/>
</dbReference>
<dbReference type="InterPro" id="IPR012958">
    <property type="entry name" value="CHD_N"/>
</dbReference>
<dbReference type="SUPFAM" id="SSF57903">
    <property type="entry name" value="FYVE/PHD zinc finger"/>
    <property type="match status" value="1"/>
</dbReference>
<feature type="domain" description="Helicase C-terminal" evidence="15">
    <location>
        <begin position="1026"/>
        <end position="1187"/>
    </location>
</feature>
<dbReference type="Pfam" id="PF00628">
    <property type="entry name" value="PHD"/>
    <property type="match status" value="2"/>
</dbReference>
<evidence type="ECO:0000256" key="3">
    <source>
        <dbReference type="ARBA" id="ARBA00022737"/>
    </source>
</evidence>
<feature type="region of interest" description="Disordered" evidence="11">
    <location>
        <begin position="213"/>
        <end position="362"/>
    </location>
</feature>
<evidence type="ECO:0008006" key="18">
    <source>
        <dbReference type="Google" id="ProtNLM"/>
    </source>
</evidence>
<feature type="region of interest" description="Disordered" evidence="11">
    <location>
        <begin position="1306"/>
        <end position="1374"/>
    </location>
</feature>
<name>A0ABP1S9S5_9HEXA</name>
<keyword evidence="17" id="KW-1185">Reference proteome</keyword>
<dbReference type="InterPro" id="IPR000953">
    <property type="entry name" value="Chromo/chromo_shadow_dom"/>
</dbReference>
<reference evidence="16 17" key="1">
    <citation type="submission" date="2024-08" db="EMBL/GenBank/DDBJ databases">
        <authorList>
            <person name="Cucini C."/>
            <person name="Frati F."/>
        </authorList>
    </citation>
    <scope>NUCLEOTIDE SEQUENCE [LARGE SCALE GENOMIC DNA]</scope>
</reference>
<dbReference type="SMART" id="SM01147">
    <property type="entry name" value="DUF1087"/>
    <property type="match status" value="1"/>
</dbReference>
<feature type="compositionally biased region" description="Basic and acidic residues" evidence="11">
    <location>
        <begin position="1554"/>
        <end position="1666"/>
    </location>
</feature>
<dbReference type="InterPro" id="IPR049730">
    <property type="entry name" value="SNF2/RAD54-like_C"/>
</dbReference>
<dbReference type="InterPro" id="IPR011011">
    <property type="entry name" value="Znf_FYVE_PHD"/>
</dbReference>
<proteinExistence type="predicted"/>
<evidence type="ECO:0000256" key="5">
    <source>
        <dbReference type="ARBA" id="ARBA00022771"/>
    </source>
</evidence>
<dbReference type="InterPro" id="IPR009462">
    <property type="entry name" value="CHD_II_SANT-like"/>
</dbReference>
<evidence type="ECO:0000259" key="12">
    <source>
        <dbReference type="PROSITE" id="PS50013"/>
    </source>
</evidence>
<evidence type="ECO:0000256" key="2">
    <source>
        <dbReference type="ARBA" id="ARBA00022723"/>
    </source>
</evidence>
<keyword evidence="9" id="KW-0539">Nucleus</keyword>
<evidence type="ECO:0000256" key="10">
    <source>
        <dbReference type="PROSITE-ProRule" id="PRU00146"/>
    </source>
</evidence>
<keyword evidence="4" id="KW-0547">Nucleotide-binding</keyword>
<evidence type="ECO:0000256" key="1">
    <source>
        <dbReference type="ARBA" id="ARBA00004123"/>
    </source>
</evidence>
<comment type="caution">
    <text evidence="16">The sequence shown here is derived from an EMBL/GenBank/DDBJ whole genome shotgun (WGS) entry which is preliminary data.</text>
</comment>
<feature type="compositionally biased region" description="Polar residues" evidence="11">
    <location>
        <begin position="134"/>
        <end position="146"/>
    </location>
</feature>
<feature type="compositionally biased region" description="Acidic residues" evidence="11">
    <location>
        <begin position="98"/>
        <end position="113"/>
    </location>
</feature>
<feature type="domain" description="PHD-type" evidence="13">
    <location>
        <begin position="427"/>
        <end position="474"/>
    </location>
</feature>
<dbReference type="InterPro" id="IPR019787">
    <property type="entry name" value="Znf_PHD-finger"/>
</dbReference>
<dbReference type="Pfam" id="PF00271">
    <property type="entry name" value="Helicase_C"/>
    <property type="match status" value="1"/>
</dbReference>
<dbReference type="PROSITE" id="PS51192">
    <property type="entry name" value="HELICASE_ATP_BIND_1"/>
    <property type="match status" value="1"/>
</dbReference>
<dbReference type="PANTHER" id="PTHR45623">
    <property type="entry name" value="CHROMODOMAIN-HELICASE-DNA-BINDING PROTEIN 3-RELATED-RELATED"/>
    <property type="match status" value="1"/>
</dbReference>
<dbReference type="Proteomes" id="UP001642540">
    <property type="component" value="Unassembled WGS sequence"/>
</dbReference>